<dbReference type="SUPFAM" id="SSF54285">
    <property type="entry name" value="MoaD/ThiS"/>
    <property type="match status" value="1"/>
</dbReference>
<evidence type="ECO:0000313" key="2">
    <source>
        <dbReference type="Proteomes" id="UP000315017"/>
    </source>
</evidence>
<dbReference type="KEGG" id="aagg:ETAA8_03340"/>
<dbReference type="Pfam" id="PF02597">
    <property type="entry name" value="ThiS"/>
    <property type="match status" value="1"/>
</dbReference>
<dbReference type="RefSeq" id="WP_145083946.1">
    <property type="nucleotide sequence ID" value="NZ_CP036274.1"/>
</dbReference>
<protein>
    <submittedName>
        <fullName evidence="1">ThiS family protein</fullName>
    </submittedName>
</protein>
<dbReference type="AlphaFoldDB" id="A0A517Y500"/>
<dbReference type="InterPro" id="IPR052045">
    <property type="entry name" value="Sulfur_Carrier/Prot_Modifier"/>
</dbReference>
<dbReference type="OrthoDB" id="288065at2"/>
<dbReference type="PANTHER" id="PTHR38031:SF1">
    <property type="entry name" value="SULFUR CARRIER PROTEIN CYSO"/>
    <property type="match status" value="1"/>
</dbReference>
<sequence>MPTVFIPAQLRGLTSGQAQVEVAATTVAEAIAQLDEQFPGIRARLCQGENLIPGLQVSVDDRFTRQGLSARLQAASEVHFLPVIGGG</sequence>
<dbReference type="Proteomes" id="UP000315017">
    <property type="component" value="Chromosome"/>
</dbReference>
<dbReference type="InterPro" id="IPR016155">
    <property type="entry name" value="Mopterin_synth/thiamin_S_b"/>
</dbReference>
<proteinExistence type="predicted"/>
<dbReference type="PANTHER" id="PTHR38031">
    <property type="entry name" value="SULFUR CARRIER PROTEIN SLR0821-RELATED"/>
    <property type="match status" value="1"/>
</dbReference>
<dbReference type="InterPro" id="IPR012675">
    <property type="entry name" value="Beta-grasp_dom_sf"/>
</dbReference>
<dbReference type="EMBL" id="CP036274">
    <property type="protein sequence ID" value="QDU25270.1"/>
    <property type="molecule type" value="Genomic_DNA"/>
</dbReference>
<dbReference type="InterPro" id="IPR003749">
    <property type="entry name" value="ThiS/MoaD-like"/>
</dbReference>
<accession>A0A517Y500</accession>
<evidence type="ECO:0000313" key="1">
    <source>
        <dbReference type="EMBL" id="QDU25270.1"/>
    </source>
</evidence>
<reference evidence="1 2" key="1">
    <citation type="submission" date="2019-02" db="EMBL/GenBank/DDBJ databases">
        <title>Deep-cultivation of Planctomycetes and their phenomic and genomic characterization uncovers novel biology.</title>
        <authorList>
            <person name="Wiegand S."/>
            <person name="Jogler M."/>
            <person name="Boedeker C."/>
            <person name="Pinto D."/>
            <person name="Vollmers J."/>
            <person name="Rivas-Marin E."/>
            <person name="Kohn T."/>
            <person name="Peeters S.H."/>
            <person name="Heuer A."/>
            <person name="Rast P."/>
            <person name="Oberbeckmann S."/>
            <person name="Bunk B."/>
            <person name="Jeske O."/>
            <person name="Meyerdierks A."/>
            <person name="Storesund J.E."/>
            <person name="Kallscheuer N."/>
            <person name="Luecker S."/>
            <person name="Lage O.M."/>
            <person name="Pohl T."/>
            <person name="Merkel B.J."/>
            <person name="Hornburger P."/>
            <person name="Mueller R.-W."/>
            <person name="Bruemmer F."/>
            <person name="Labrenz M."/>
            <person name="Spormann A.M."/>
            <person name="Op den Camp H."/>
            <person name="Overmann J."/>
            <person name="Amann R."/>
            <person name="Jetten M.S.M."/>
            <person name="Mascher T."/>
            <person name="Medema M.H."/>
            <person name="Devos D.P."/>
            <person name="Kaster A.-K."/>
            <person name="Ovreas L."/>
            <person name="Rohde M."/>
            <person name="Galperin M.Y."/>
            <person name="Jogler C."/>
        </authorList>
    </citation>
    <scope>NUCLEOTIDE SEQUENCE [LARGE SCALE GENOMIC DNA]</scope>
    <source>
        <strain evidence="1 2">ETA_A8</strain>
    </source>
</reference>
<dbReference type="Gene3D" id="3.10.20.30">
    <property type="match status" value="1"/>
</dbReference>
<keyword evidence="2" id="KW-1185">Reference proteome</keyword>
<gene>
    <name evidence="1" type="ORF">ETAA8_03340</name>
</gene>
<name>A0A517Y500_9BACT</name>
<organism evidence="1 2">
    <name type="scientific">Anatilimnocola aggregata</name>
    <dbReference type="NCBI Taxonomy" id="2528021"/>
    <lineage>
        <taxon>Bacteria</taxon>
        <taxon>Pseudomonadati</taxon>
        <taxon>Planctomycetota</taxon>
        <taxon>Planctomycetia</taxon>
        <taxon>Pirellulales</taxon>
        <taxon>Pirellulaceae</taxon>
        <taxon>Anatilimnocola</taxon>
    </lineage>
</organism>